<accession>A0A9D5H9G8</accession>
<evidence type="ECO:0000313" key="13">
    <source>
        <dbReference type="Proteomes" id="UP001085076"/>
    </source>
</evidence>
<dbReference type="SMART" id="SM00717">
    <property type="entry name" value="SANT"/>
    <property type="match status" value="2"/>
</dbReference>
<dbReference type="PROSITE" id="PS51294">
    <property type="entry name" value="HTH_MYB"/>
    <property type="match status" value="1"/>
</dbReference>
<evidence type="ECO:0000256" key="3">
    <source>
        <dbReference type="ARBA" id="ARBA00023125"/>
    </source>
</evidence>
<comment type="subcellular location">
    <subcellularLocation>
        <location evidence="1">Nucleus</location>
    </subcellularLocation>
</comment>
<protein>
    <recommendedName>
        <fullName evidence="6">Transcription factor MYBS1</fullName>
    </recommendedName>
    <alternativeName>
        <fullName evidence="7">Myb-related protein S1</fullName>
    </alternativeName>
</protein>
<dbReference type="PROSITE" id="PS50090">
    <property type="entry name" value="MYB_LIKE"/>
    <property type="match status" value="1"/>
</dbReference>
<dbReference type="GO" id="GO:0005634">
    <property type="term" value="C:nucleus"/>
    <property type="evidence" value="ECO:0007669"/>
    <property type="project" value="UniProtKB-SubCell"/>
</dbReference>
<keyword evidence="4" id="KW-0804">Transcription</keyword>
<comment type="caution">
    <text evidence="12">The sequence shown here is derived from an EMBL/GenBank/DDBJ whole genome shotgun (WGS) entry which is preliminary data.</text>
</comment>
<dbReference type="InterPro" id="IPR017930">
    <property type="entry name" value="Myb_dom"/>
</dbReference>
<feature type="domain" description="HTH myb-type" evidence="11">
    <location>
        <begin position="125"/>
        <end position="181"/>
    </location>
</feature>
<keyword evidence="13" id="KW-1185">Reference proteome</keyword>
<evidence type="ECO:0000256" key="6">
    <source>
        <dbReference type="ARBA" id="ARBA00068153"/>
    </source>
</evidence>
<evidence type="ECO:0000259" key="11">
    <source>
        <dbReference type="PROSITE" id="PS51294"/>
    </source>
</evidence>
<dbReference type="FunFam" id="1.10.10.60:FF:000009">
    <property type="entry name" value="transcription factor MYB1R1"/>
    <property type="match status" value="1"/>
</dbReference>
<evidence type="ECO:0000259" key="9">
    <source>
        <dbReference type="PROSITE" id="PS50090"/>
    </source>
</evidence>
<dbReference type="PROSITE" id="PS51293">
    <property type="entry name" value="SANT"/>
    <property type="match status" value="1"/>
</dbReference>
<dbReference type="Proteomes" id="UP001085076">
    <property type="component" value="Miscellaneous, Linkage group lg07"/>
</dbReference>
<dbReference type="Gene3D" id="1.10.10.60">
    <property type="entry name" value="Homeodomain-like"/>
    <property type="match status" value="2"/>
</dbReference>
<dbReference type="CDD" id="cd00167">
    <property type="entry name" value="SANT"/>
    <property type="match status" value="2"/>
</dbReference>
<name>A0A9D5H9G8_9LILI</name>
<dbReference type="GO" id="GO:0003677">
    <property type="term" value="F:DNA binding"/>
    <property type="evidence" value="ECO:0007669"/>
    <property type="project" value="UniProtKB-KW"/>
</dbReference>
<evidence type="ECO:0000313" key="12">
    <source>
        <dbReference type="EMBL" id="KAJ0967953.1"/>
    </source>
</evidence>
<proteinExistence type="predicted"/>
<evidence type="ECO:0000256" key="7">
    <source>
        <dbReference type="ARBA" id="ARBA00076145"/>
    </source>
</evidence>
<dbReference type="NCBIfam" id="TIGR01557">
    <property type="entry name" value="myb_SHAQKYF"/>
    <property type="match status" value="1"/>
</dbReference>
<reference evidence="12" key="2">
    <citation type="journal article" date="2022" name="Hortic Res">
        <title>The genome of Dioscorea zingiberensis sheds light on the biosynthesis, origin and evolution of the medicinally important diosgenin saponins.</title>
        <authorList>
            <person name="Li Y."/>
            <person name="Tan C."/>
            <person name="Li Z."/>
            <person name="Guo J."/>
            <person name="Li S."/>
            <person name="Chen X."/>
            <person name="Wang C."/>
            <person name="Dai X."/>
            <person name="Yang H."/>
            <person name="Song W."/>
            <person name="Hou L."/>
            <person name="Xu J."/>
            <person name="Tong Z."/>
            <person name="Xu A."/>
            <person name="Yuan X."/>
            <person name="Wang W."/>
            <person name="Yang Q."/>
            <person name="Chen L."/>
            <person name="Sun Z."/>
            <person name="Wang K."/>
            <person name="Pan B."/>
            <person name="Chen J."/>
            <person name="Bao Y."/>
            <person name="Liu F."/>
            <person name="Qi X."/>
            <person name="Gang D.R."/>
            <person name="Wen J."/>
            <person name="Li J."/>
        </authorList>
    </citation>
    <scope>NUCLEOTIDE SEQUENCE</scope>
    <source>
        <strain evidence="12">Dzin_1.0</strain>
    </source>
</reference>
<dbReference type="SUPFAM" id="SSF46689">
    <property type="entry name" value="Homeodomain-like"/>
    <property type="match status" value="2"/>
</dbReference>
<evidence type="ECO:0000256" key="1">
    <source>
        <dbReference type="ARBA" id="ARBA00004123"/>
    </source>
</evidence>
<dbReference type="AlphaFoldDB" id="A0A9D5H9G8"/>
<reference evidence="12" key="1">
    <citation type="submission" date="2021-03" db="EMBL/GenBank/DDBJ databases">
        <authorList>
            <person name="Li Z."/>
            <person name="Yang C."/>
        </authorList>
    </citation>
    <scope>NUCLEOTIDE SEQUENCE</scope>
    <source>
        <strain evidence="12">Dzin_1.0</strain>
        <tissue evidence="12">Leaf</tissue>
    </source>
</reference>
<dbReference type="GO" id="GO:0009744">
    <property type="term" value="P:response to sucrose"/>
    <property type="evidence" value="ECO:0007669"/>
    <property type="project" value="UniProtKB-ARBA"/>
</dbReference>
<evidence type="ECO:0000256" key="8">
    <source>
        <dbReference type="SAM" id="MobiDB-lite"/>
    </source>
</evidence>
<dbReference type="InterPro" id="IPR001005">
    <property type="entry name" value="SANT/Myb"/>
</dbReference>
<feature type="domain" description="SANT" evidence="10">
    <location>
        <begin position="128"/>
        <end position="181"/>
    </location>
</feature>
<dbReference type="InterPro" id="IPR009057">
    <property type="entry name" value="Homeodomain-like_sf"/>
</dbReference>
<keyword evidence="2" id="KW-0805">Transcription regulation</keyword>
<dbReference type="InterPro" id="IPR017884">
    <property type="entry name" value="SANT_dom"/>
</dbReference>
<dbReference type="FunFam" id="1.10.10.60:FF:000154">
    <property type="entry name" value="Transcription factor SRM1"/>
    <property type="match status" value="1"/>
</dbReference>
<dbReference type="Pfam" id="PF00249">
    <property type="entry name" value="Myb_DNA-binding"/>
    <property type="match status" value="1"/>
</dbReference>
<dbReference type="PANTHER" id="PTHR44042:SF67">
    <property type="entry name" value="MYB-LIKE PROTEIN I"/>
    <property type="match status" value="1"/>
</dbReference>
<sequence length="201" mass="23232">MLGDGINREVIPFTGAYETLSTSSPWSWEENKLFEKALVEFPEETPQRWVLIASRIPGKSVQDLLIQYHMLRKDVDAIEAGATDLPVYPDDEEMNDLEKQVSSNWMQMNNSGCSWSSETNKNETNKRKRGNPWTEEEHKLFLKGLEEYGKGDWRGISRSAVKTRTPSQVASHAQKYFLRLEAKQKNLKPPKRKSIHDITEY</sequence>
<organism evidence="12 13">
    <name type="scientific">Dioscorea zingiberensis</name>
    <dbReference type="NCBI Taxonomy" id="325984"/>
    <lineage>
        <taxon>Eukaryota</taxon>
        <taxon>Viridiplantae</taxon>
        <taxon>Streptophyta</taxon>
        <taxon>Embryophyta</taxon>
        <taxon>Tracheophyta</taxon>
        <taxon>Spermatophyta</taxon>
        <taxon>Magnoliopsida</taxon>
        <taxon>Liliopsida</taxon>
        <taxon>Dioscoreales</taxon>
        <taxon>Dioscoreaceae</taxon>
        <taxon>Dioscorea</taxon>
    </lineage>
</organism>
<dbReference type="PANTHER" id="PTHR44042">
    <property type="entry name" value="DUPLICATED HOMEODOMAIN-LIKE SUPERFAMILY PROTEIN-RELATED"/>
    <property type="match status" value="1"/>
</dbReference>
<dbReference type="InterPro" id="IPR006447">
    <property type="entry name" value="Myb_dom_plants"/>
</dbReference>
<dbReference type="GO" id="GO:0009739">
    <property type="term" value="P:response to gibberellin"/>
    <property type="evidence" value="ECO:0007669"/>
    <property type="project" value="UniProtKB-ARBA"/>
</dbReference>
<dbReference type="Pfam" id="PF23082">
    <property type="entry name" value="Myb_DNA-binding_2"/>
    <property type="match status" value="1"/>
</dbReference>
<evidence type="ECO:0000256" key="5">
    <source>
        <dbReference type="ARBA" id="ARBA00023242"/>
    </source>
</evidence>
<keyword evidence="3" id="KW-0238">DNA-binding</keyword>
<evidence type="ECO:0000259" key="10">
    <source>
        <dbReference type="PROSITE" id="PS51293"/>
    </source>
</evidence>
<evidence type="ECO:0000256" key="4">
    <source>
        <dbReference type="ARBA" id="ARBA00023163"/>
    </source>
</evidence>
<feature type="region of interest" description="Disordered" evidence="8">
    <location>
        <begin position="112"/>
        <end position="133"/>
    </location>
</feature>
<feature type="domain" description="Myb-like" evidence="9">
    <location>
        <begin position="125"/>
        <end position="177"/>
    </location>
</feature>
<gene>
    <name evidence="12" type="ORF">J5N97_024870</name>
</gene>
<dbReference type="OrthoDB" id="118550at2759"/>
<keyword evidence="5" id="KW-0539">Nucleus</keyword>
<evidence type="ECO:0000256" key="2">
    <source>
        <dbReference type="ARBA" id="ARBA00023015"/>
    </source>
</evidence>
<dbReference type="EMBL" id="JAGGNH010000007">
    <property type="protein sequence ID" value="KAJ0967953.1"/>
    <property type="molecule type" value="Genomic_DNA"/>
</dbReference>